<dbReference type="EMBL" id="CAJNDS010002853">
    <property type="protein sequence ID" value="CAE7619926.1"/>
    <property type="molecule type" value="Genomic_DNA"/>
</dbReference>
<gene>
    <name evidence="1" type="ORF">SNAT2548_LOCUS35232</name>
</gene>
<dbReference type="Gene3D" id="3.40.50.300">
    <property type="entry name" value="P-loop containing nucleotide triphosphate hydrolases"/>
    <property type="match status" value="1"/>
</dbReference>
<dbReference type="OrthoDB" id="1694274at2759"/>
<evidence type="ECO:0008006" key="3">
    <source>
        <dbReference type="Google" id="ProtNLM"/>
    </source>
</evidence>
<comment type="caution">
    <text evidence="1">The sequence shown here is derived from an EMBL/GenBank/DDBJ whole genome shotgun (WGS) entry which is preliminary data.</text>
</comment>
<organism evidence="1 2">
    <name type="scientific">Symbiodinium natans</name>
    <dbReference type="NCBI Taxonomy" id="878477"/>
    <lineage>
        <taxon>Eukaryota</taxon>
        <taxon>Sar</taxon>
        <taxon>Alveolata</taxon>
        <taxon>Dinophyceae</taxon>
        <taxon>Suessiales</taxon>
        <taxon>Symbiodiniaceae</taxon>
        <taxon>Symbiodinium</taxon>
    </lineage>
</organism>
<dbReference type="Proteomes" id="UP000604046">
    <property type="component" value="Unassembled WGS sequence"/>
</dbReference>
<evidence type="ECO:0000313" key="2">
    <source>
        <dbReference type="Proteomes" id="UP000604046"/>
    </source>
</evidence>
<proteinExistence type="predicted"/>
<protein>
    <recommendedName>
        <fullName evidence="3">Sulfotransferase domain-containing protein</fullName>
    </recommendedName>
</protein>
<reference evidence="1" key="1">
    <citation type="submission" date="2021-02" db="EMBL/GenBank/DDBJ databases">
        <authorList>
            <person name="Dougan E. K."/>
            <person name="Rhodes N."/>
            <person name="Thang M."/>
            <person name="Chan C."/>
        </authorList>
    </citation>
    <scope>NUCLEOTIDE SEQUENCE</scope>
</reference>
<name>A0A812VFJ3_9DINO</name>
<dbReference type="SUPFAM" id="SSF52540">
    <property type="entry name" value="P-loop containing nucleoside triphosphate hydrolases"/>
    <property type="match status" value="1"/>
</dbReference>
<accession>A0A812VFJ3</accession>
<dbReference type="AlphaFoldDB" id="A0A812VFJ3"/>
<sequence length="329" mass="37011">MDSTCVCRSWFKKMPAKSGGVVPSLLQNMKMLILAMLCWGHIADGHDEQCNRGDDTLLRIVISATRSGSTALLHSFANNPSVDVAFHQPIKSGYRENGTFSYEVFKEESCMSGEGQRVWVAKETIGGFELPEASFSPLPHTASTLDSVTLGPWVVSLKALHRLKPLVLIRDPLQVWNSISKLNKYSEGKSKYYSPFDYFVKSYMAVAEFLFAAKENGLPVFAVTQEMLAANPQEILSRICDLWGIPYFKSMVHWTEPYGSKTWFSDEALERFRSDPRFQLSKAVLTNSTHYDYRPSNPDVLPEHEEVIEKQLRPLFTKSTAMGLADFGG</sequence>
<evidence type="ECO:0000313" key="1">
    <source>
        <dbReference type="EMBL" id="CAE7619926.1"/>
    </source>
</evidence>
<dbReference type="InterPro" id="IPR027417">
    <property type="entry name" value="P-loop_NTPase"/>
</dbReference>
<keyword evidence="2" id="KW-1185">Reference proteome</keyword>